<keyword evidence="1" id="KW-0732">Signal</keyword>
<dbReference type="OrthoDB" id="407302at2759"/>
<dbReference type="AlphaFoldDB" id="A0A1Q9ENA9"/>
<evidence type="ECO:0000313" key="3">
    <source>
        <dbReference type="Proteomes" id="UP000186817"/>
    </source>
</evidence>
<organism evidence="2 3">
    <name type="scientific">Symbiodinium microadriaticum</name>
    <name type="common">Dinoflagellate</name>
    <name type="synonym">Zooxanthella microadriatica</name>
    <dbReference type="NCBI Taxonomy" id="2951"/>
    <lineage>
        <taxon>Eukaryota</taxon>
        <taxon>Sar</taxon>
        <taxon>Alveolata</taxon>
        <taxon>Dinophyceae</taxon>
        <taxon>Suessiales</taxon>
        <taxon>Symbiodiniaceae</taxon>
        <taxon>Symbiodinium</taxon>
    </lineage>
</organism>
<dbReference type="EMBL" id="LSRX01000109">
    <property type="protein sequence ID" value="OLQ08868.1"/>
    <property type="molecule type" value="Genomic_DNA"/>
</dbReference>
<dbReference type="Proteomes" id="UP000186817">
    <property type="component" value="Unassembled WGS sequence"/>
</dbReference>
<name>A0A1Q9ENA9_SYMMI</name>
<dbReference type="OMA" id="DRDLCCE"/>
<evidence type="ECO:0000256" key="1">
    <source>
        <dbReference type="SAM" id="SignalP"/>
    </source>
</evidence>
<protein>
    <submittedName>
        <fullName evidence="2">Uncharacterized protein</fullName>
    </submittedName>
</protein>
<sequence>MFRRCLVLAIIALKCRVTLEQYFDISRGQSVPREKVYKEVPGIAQPGAEVVLPGGAWTNDAQDAFFDGSRLCARLRQPDASWRKQCTHVIADQTLKVVDGNFELDGAGEALFQEYTRISYPTDTVPGSWAESARNSRLSGSVLETELQKEDGTWVQTVTSVLFWHFLENIDGTLYIERAPCASLGVCVYSYVLKLDAKDIFCTKAVCDPLGDRDTCCDRVEPCTLITTCDRTQSLVPDLNGWCRDRYCDQILDQDICCVPAAFCDGLQCVTGYVQKPNAYDIQCPNSVCFPDGDRDLCCEQQGSCSLLPYTHEDCDVGEYFNSADLCAQRVCNNVTDLEKCCQRAMPCDIGLNCSHGFLAKPGNENIYCLAAECDIDVHLMVCCDAAAPCSDITCGHGYYQLSDTYCSGTSCNLTLDFDHCCPVSEGCASLADNSCPYGVLSRCDGQVLEGKCIKLQPAIGYWFDFDERCTRDPCEDSVDRLHVCCKQADPCTSLTCPNGYIYKSNIGALTCQFGECNVTTNDLFRCCDTAAHCDTLSCGHGFTPDPLAFDTYCPATTCDINRDRDLCCEPAPLCATAYACPHGFTAWPDTYCDGITCDVDRDRDRCCRPAMPCSALTCPLNYVLRYDTYCQGTTCIESRDLFWCCERGMALSYYRFLPLELRQSGSTVVQMSDFFLYNQQVLVDGYDSAVFYCDPCDTPVNLREEPYNLGDNNGETKWLDYSSNAFFVRLPVAQPAFSYSFVTGNDEPQRDPVRWQLWGSPNNIDWVILHEVKDRTTGLSIVPLDRKTTTGQIQVDVPCYSPTGSYIDNSANITCQEGDLIQHGSNCTPACLPGFTADVDQITCLDGELSPITFACDADAGNGTV</sequence>
<comment type="caution">
    <text evidence="2">The sequence shown here is derived from an EMBL/GenBank/DDBJ whole genome shotgun (WGS) entry which is preliminary data.</text>
</comment>
<keyword evidence="3" id="KW-1185">Reference proteome</keyword>
<accession>A0A1Q9ENA9</accession>
<gene>
    <name evidence="2" type="ORF">AK812_SmicGene7589</name>
</gene>
<feature type="chain" id="PRO_5013022937" evidence="1">
    <location>
        <begin position="21"/>
        <end position="866"/>
    </location>
</feature>
<feature type="signal peptide" evidence="1">
    <location>
        <begin position="1"/>
        <end position="20"/>
    </location>
</feature>
<proteinExistence type="predicted"/>
<reference evidence="2 3" key="1">
    <citation type="submission" date="2016-02" db="EMBL/GenBank/DDBJ databases">
        <title>Genome analysis of coral dinoflagellate symbionts highlights evolutionary adaptations to a symbiotic lifestyle.</title>
        <authorList>
            <person name="Aranda M."/>
            <person name="Li Y."/>
            <person name="Liew Y.J."/>
            <person name="Baumgarten S."/>
            <person name="Simakov O."/>
            <person name="Wilson M."/>
            <person name="Piel J."/>
            <person name="Ashoor H."/>
            <person name="Bougouffa S."/>
            <person name="Bajic V.B."/>
            <person name="Ryu T."/>
            <person name="Ravasi T."/>
            <person name="Bayer T."/>
            <person name="Micklem G."/>
            <person name="Kim H."/>
            <person name="Bhak J."/>
            <person name="Lajeunesse T.C."/>
            <person name="Voolstra C.R."/>
        </authorList>
    </citation>
    <scope>NUCLEOTIDE SEQUENCE [LARGE SCALE GENOMIC DNA]</scope>
    <source>
        <strain evidence="2 3">CCMP2467</strain>
    </source>
</reference>
<dbReference type="Gene3D" id="2.30.60.10">
    <property type="entry name" value="Cyanovirin-N"/>
    <property type="match status" value="1"/>
</dbReference>
<dbReference type="InterPro" id="IPR036673">
    <property type="entry name" value="Cyanovirin-N_sf"/>
</dbReference>
<evidence type="ECO:0000313" key="2">
    <source>
        <dbReference type="EMBL" id="OLQ08868.1"/>
    </source>
</evidence>